<evidence type="ECO:0000313" key="4">
    <source>
        <dbReference type="EMBL" id="KAF9544984.1"/>
    </source>
</evidence>
<dbReference type="Pfam" id="PF13359">
    <property type="entry name" value="DDE_Tnp_4"/>
    <property type="match status" value="1"/>
</dbReference>
<dbReference type="Proteomes" id="UP000723463">
    <property type="component" value="Unassembled WGS sequence"/>
</dbReference>
<comment type="cofactor">
    <cofactor evidence="1">
        <name>a divalent metal cation</name>
        <dbReference type="ChEBI" id="CHEBI:60240"/>
    </cofactor>
</comment>
<dbReference type="InterPro" id="IPR027806">
    <property type="entry name" value="HARBI1_dom"/>
</dbReference>
<dbReference type="GO" id="GO:0046872">
    <property type="term" value="F:metal ion binding"/>
    <property type="evidence" value="ECO:0007669"/>
    <property type="project" value="UniProtKB-KW"/>
</dbReference>
<comment type="caution">
    <text evidence="4">The sequence shown here is derived from an EMBL/GenBank/DDBJ whole genome shotgun (WGS) entry which is preliminary data.</text>
</comment>
<dbReference type="EMBL" id="JAAAXW010000080">
    <property type="protein sequence ID" value="KAF9544984.1"/>
    <property type="molecule type" value="Genomic_DNA"/>
</dbReference>
<proteinExistence type="predicted"/>
<feature type="domain" description="DDE Tnp4" evidence="3">
    <location>
        <begin position="134"/>
        <end position="248"/>
    </location>
</feature>
<reference evidence="4" key="1">
    <citation type="journal article" date="2020" name="Fungal Divers.">
        <title>Resolving the Mortierellaceae phylogeny through synthesis of multi-gene phylogenetics and phylogenomics.</title>
        <authorList>
            <person name="Vandepol N."/>
            <person name="Liber J."/>
            <person name="Desiro A."/>
            <person name="Na H."/>
            <person name="Kennedy M."/>
            <person name="Barry K."/>
            <person name="Grigoriev I.V."/>
            <person name="Miller A.N."/>
            <person name="O'Donnell K."/>
            <person name="Stajich J.E."/>
            <person name="Bonito G."/>
        </authorList>
    </citation>
    <scope>NUCLEOTIDE SEQUENCE</scope>
    <source>
        <strain evidence="4">NRRL 2591</strain>
    </source>
</reference>
<keyword evidence="5" id="KW-1185">Reference proteome</keyword>
<evidence type="ECO:0000256" key="2">
    <source>
        <dbReference type="ARBA" id="ARBA00022723"/>
    </source>
</evidence>
<protein>
    <recommendedName>
        <fullName evidence="3">DDE Tnp4 domain-containing protein</fullName>
    </recommendedName>
</protein>
<organism evidence="4 5">
    <name type="scientific">Mortierella hygrophila</name>
    <dbReference type="NCBI Taxonomy" id="979708"/>
    <lineage>
        <taxon>Eukaryota</taxon>
        <taxon>Fungi</taxon>
        <taxon>Fungi incertae sedis</taxon>
        <taxon>Mucoromycota</taxon>
        <taxon>Mortierellomycotina</taxon>
        <taxon>Mortierellomycetes</taxon>
        <taxon>Mortierellales</taxon>
        <taxon>Mortierellaceae</taxon>
        <taxon>Mortierella</taxon>
    </lineage>
</organism>
<gene>
    <name evidence="4" type="ORF">EC957_011481</name>
</gene>
<name>A0A9P6K3D3_9FUNG</name>
<evidence type="ECO:0000256" key="1">
    <source>
        <dbReference type="ARBA" id="ARBA00001968"/>
    </source>
</evidence>
<sequence>MTKTSNNNINNLDDIDLRTAAALAWFKKKLTSNEVISMPEFSKDFGYTHEQDAPRSALARTFLKRNTAVSQDKAFQRNPFRRGILAIEELEEQCIVWPDNERKAKISELFKTEKGFPNAIDAVDGVPFSFDSALSYGYVGSMNDSLACRATWLHKDRDELFQGKEDLLADAGYSIATTVIPRYKRIDITAQEHRSNGLHGSARVKIEHAFGWLKLKRQSLQNLPVKIDKKRHINRASSWIIVCMILHNSCTSGWWRDRRC</sequence>
<dbReference type="AlphaFoldDB" id="A0A9P6K3D3"/>
<evidence type="ECO:0000313" key="5">
    <source>
        <dbReference type="Proteomes" id="UP000723463"/>
    </source>
</evidence>
<keyword evidence="2" id="KW-0479">Metal-binding</keyword>
<accession>A0A9P6K3D3</accession>
<evidence type="ECO:0000259" key="3">
    <source>
        <dbReference type="Pfam" id="PF13359"/>
    </source>
</evidence>